<dbReference type="PANTHER" id="PTHR35741:SF1">
    <property type="entry name" value="FACTOR CWC22-LIKE PROTEIN, PUTATIVE (DUF3245)-RELATED"/>
    <property type="match status" value="1"/>
</dbReference>
<proteinExistence type="predicted"/>
<reference evidence="2 3" key="1">
    <citation type="journal article" date="2017" name="Mol. Plant">
        <title>The Genome of Medicinal Plant Macleaya cordata Provides New Insights into Benzylisoquinoline Alkaloids Metabolism.</title>
        <authorList>
            <person name="Liu X."/>
            <person name="Liu Y."/>
            <person name="Huang P."/>
            <person name="Ma Y."/>
            <person name="Qing Z."/>
            <person name="Tang Q."/>
            <person name="Cao H."/>
            <person name="Cheng P."/>
            <person name="Zheng Y."/>
            <person name="Yuan Z."/>
            <person name="Zhou Y."/>
            <person name="Liu J."/>
            <person name="Tang Z."/>
            <person name="Zhuo Y."/>
            <person name="Zhang Y."/>
            <person name="Yu L."/>
            <person name="Huang J."/>
            <person name="Yang P."/>
            <person name="Peng Q."/>
            <person name="Zhang J."/>
            <person name="Jiang W."/>
            <person name="Zhang Z."/>
            <person name="Lin K."/>
            <person name="Ro D.K."/>
            <person name="Chen X."/>
            <person name="Xiong X."/>
            <person name="Shang Y."/>
            <person name="Huang S."/>
            <person name="Zeng J."/>
        </authorList>
    </citation>
    <scope>NUCLEOTIDE SEQUENCE [LARGE SCALE GENOMIC DNA]</scope>
    <source>
        <strain evidence="3">cv. BLH2017</strain>
        <tissue evidence="2">Root</tissue>
    </source>
</reference>
<dbReference type="STRING" id="56857.A0A200QUB0"/>
<dbReference type="InterPro" id="IPR021641">
    <property type="entry name" value="DUF3245"/>
</dbReference>
<evidence type="ECO:0000313" key="2">
    <source>
        <dbReference type="EMBL" id="OVA14024.1"/>
    </source>
</evidence>
<organism evidence="2 3">
    <name type="scientific">Macleaya cordata</name>
    <name type="common">Five-seeded plume-poppy</name>
    <name type="synonym">Bocconia cordata</name>
    <dbReference type="NCBI Taxonomy" id="56857"/>
    <lineage>
        <taxon>Eukaryota</taxon>
        <taxon>Viridiplantae</taxon>
        <taxon>Streptophyta</taxon>
        <taxon>Embryophyta</taxon>
        <taxon>Tracheophyta</taxon>
        <taxon>Spermatophyta</taxon>
        <taxon>Magnoliopsida</taxon>
        <taxon>Ranunculales</taxon>
        <taxon>Papaveraceae</taxon>
        <taxon>Papaveroideae</taxon>
        <taxon>Macleaya</taxon>
    </lineage>
</organism>
<dbReference type="Proteomes" id="UP000195402">
    <property type="component" value="Unassembled WGS sequence"/>
</dbReference>
<dbReference type="OrthoDB" id="1908779at2759"/>
<evidence type="ECO:0000256" key="1">
    <source>
        <dbReference type="SAM" id="MobiDB-lite"/>
    </source>
</evidence>
<feature type="compositionally biased region" description="Basic and acidic residues" evidence="1">
    <location>
        <begin position="70"/>
        <end position="103"/>
    </location>
</feature>
<sequence length="138" mass="15478">MSTETPSKEKVIPKLVKLENALKLAEGWVNNMSGSAEDETSELEFEARPPRLGLGAKVIRQSNMGASTDPIERRLRAKLEAGKKRANKNKEEESNPSERNDGHDSDDDDDEPESRTNAFTKKRPVFLSPSSQNKKKRK</sequence>
<dbReference type="EMBL" id="MVGT01001064">
    <property type="protein sequence ID" value="OVA14024.1"/>
    <property type="molecule type" value="Genomic_DNA"/>
</dbReference>
<gene>
    <name evidence="2" type="ORF">BVC80_1787g100</name>
</gene>
<dbReference type="AlphaFoldDB" id="A0A200QUB0"/>
<feature type="region of interest" description="Disordered" evidence="1">
    <location>
        <begin position="33"/>
        <end position="138"/>
    </location>
</feature>
<dbReference type="PANTHER" id="PTHR35741">
    <property type="entry name" value="FACTOR CWC22-LIKE PROTEIN, PUTATIVE (DUF3245)-RELATED"/>
    <property type="match status" value="1"/>
</dbReference>
<keyword evidence="3" id="KW-1185">Reference proteome</keyword>
<dbReference type="InParanoid" id="A0A200QUB0"/>
<accession>A0A200QUB0</accession>
<dbReference type="Pfam" id="PF11595">
    <property type="entry name" value="DUF3245"/>
    <property type="match status" value="1"/>
</dbReference>
<comment type="caution">
    <text evidence="2">The sequence shown here is derived from an EMBL/GenBank/DDBJ whole genome shotgun (WGS) entry which is preliminary data.</text>
</comment>
<evidence type="ECO:0000313" key="3">
    <source>
        <dbReference type="Proteomes" id="UP000195402"/>
    </source>
</evidence>
<dbReference type="OMA" id="HKCEDND"/>
<dbReference type="FunCoup" id="A0A200QUB0">
    <property type="interactions" value="1437"/>
</dbReference>
<protein>
    <submittedName>
        <fullName evidence="2">Uncharacterized protein</fullName>
    </submittedName>
</protein>
<name>A0A200QUB0_MACCD</name>